<keyword evidence="15" id="KW-1185">Reference proteome</keyword>
<dbReference type="Proteomes" id="UP000663918">
    <property type="component" value="Chromosome"/>
</dbReference>
<evidence type="ECO:0000259" key="13">
    <source>
        <dbReference type="Pfam" id="PF07715"/>
    </source>
</evidence>
<proteinExistence type="inferred from homology"/>
<dbReference type="PANTHER" id="PTHR30069">
    <property type="entry name" value="TONB-DEPENDENT OUTER MEMBRANE RECEPTOR"/>
    <property type="match status" value="1"/>
</dbReference>
<reference evidence="14" key="1">
    <citation type="submission" date="2020-09" db="EMBL/GenBank/DDBJ databases">
        <title>Brevundimonas sp. LVF2 isolated from a puddle in Goettingen, Germany.</title>
        <authorList>
            <person name="Friedrich I."/>
            <person name="Klassen A."/>
            <person name="Hannes N."/>
            <person name="Schneider D."/>
            <person name="Hertel R."/>
            <person name="Daniel R."/>
        </authorList>
    </citation>
    <scope>NUCLEOTIDE SEQUENCE</scope>
    <source>
        <strain evidence="14">LVF2</strain>
    </source>
</reference>
<evidence type="ECO:0000256" key="4">
    <source>
        <dbReference type="ARBA" id="ARBA00022692"/>
    </source>
</evidence>
<dbReference type="RefSeq" id="WP_207869295.1">
    <property type="nucleotide sequence ID" value="NZ_CP062222.1"/>
</dbReference>
<feature type="chain" id="PRO_5038112274" evidence="11">
    <location>
        <begin position="29"/>
        <end position="683"/>
    </location>
</feature>
<dbReference type="InterPro" id="IPR037066">
    <property type="entry name" value="Plug_dom_sf"/>
</dbReference>
<dbReference type="SUPFAM" id="SSF56935">
    <property type="entry name" value="Porins"/>
    <property type="match status" value="1"/>
</dbReference>
<keyword evidence="6 8" id="KW-0472">Membrane</keyword>
<dbReference type="InterPro" id="IPR036942">
    <property type="entry name" value="Beta-barrel_TonB_sf"/>
</dbReference>
<dbReference type="InterPro" id="IPR012910">
    <property type="entry name" value="Plug_dom"/>
</dbReference>
<evidence type="ECO:0000256" key="10">
    <source>
        <dbReference type="SAM" id="MobiDB-lite"/>
    </source>
</evidence>
<dbReference type="PANTHER" id="PTHR30069:SF40">
    <property type="entry name" value="TONB-DEPENDENT RECEPTOR NMB0964-RELATED"/>
    <property type="match status" value="1"/>
</dbReference>
<accession>A0A975C0H2</accession>
<name>A0A975C0H2_9CAUL</name>
<keyword evidence="4 8" id="KW-0812">Transmembrane</keyword>
<feature type="region of interest" description="Disordered" evidence="10">
    <location>
        <begin position="217"/>
        <end position="246"/>
    </location>
</feature>
<evidence type="ECO:0000256" key="9">
    <source>
        <dbReference type="RuleBase" id="RU003357"/>
    </source>
</evidence>
<organism evidence="14 15">
    <name type="scientific">Brevundimonas goettingensis</name>
    <dbReference type="NCBI Taxonomy" id="2774190"/>
    <lineage>
        <taxon>Bacteria</taxon>
        <taxon>Pseudomonadati</taxon>
        <taxon>Pseudomonadota</taxon>
        <taxon>Alphaproteobacteria</taxon>
        <taxon>Caulobacterales</taxon>
        <taxon>Caulobacteraceae</taxon>
        <taxon>Brevundimonas</taxon>
    </lineage>
</organism>
<dbReference type="Gene3D" id="2.170.130.10">
    <property type="entry name" value="TonB-dependent receptor, plug domain"/>
    <property type="match status" value="1"/>
</dbReference>
<keyword evidence="2 8" id="KW-0813">Transport</keyword>
<keyword evidence="11" id="KW-0732">Signal</keyword>
<evidence type="ECO:0000256" key="7">
    <source>
        <dbReference type="ARBA" id="ARBA00023237"/>
    </source>
</evidence>
<keyword evidence="14" id="KW-0675">Receptor</keyword>
<evidence type="ECO:0000256" key="11">
    <source>
        <dbReference type="SAM" id="SignalP"/>
    </source>
</evidence>
<dbReference type="Pfam" id="PF00593">
    <property type="entry name" value="TonB_dep_Rec_b-barrel"/>
    <property type="match status" value="1"/>
</dbReference>
<evidence type="ECO:0000256" key="8">
    <source>
        <dbReference type="PROSITE-ProRule" id="PRU01360"/>
    </source>
</evidence>
<dbReference type="PROSITE" id="PS52016">
    <property type="entry name" value="TONB_DEPENDENT_REC_3"/>
    <property type="match status" value="1"/>
</dbReference>
<evidence type="ECO:0000313" key="14">
    <source>
        <dbReference type="EMBL" id="QTC90689.1"/>
    </source>
</evidence>
<dbReference type="AlphaFoldDB" id="A0A975C0H2"/>
<evidence type="ECO:0000256" key="1">
    <source>
        <dbReference type="ARBA" id="ARBA00004571"/>
    </source>
</evidence>
<dbReference type="InterPro" id="IPR000531">
    <property type="entry name" value="Beta-barrel_TonB"/>
</dbReference>
<evidence type="ECO:0000259" key="12">
    <source>
        <dbReference type="Pfam" id="PF00593"/>
    </source>
</evidence>
<evidence type="ECO:0000256" key="6">
    <source>
        <dbReference type="ARBA" id="ARBA00023136"/>
    </source>
</evidence>
<keyword evidence="5 9" id="KW-0798">TonB box</keyword>
<evidence type="ECO:0000256" key="3">
    <source>
        <dbReference type="ARBA" id="ARBA00022452"/>
    </source>
</evidence>
<evidence type="ECO:0000256" key="2">
    <source>
        <dbReference type="ARBA" id="ARBA00022448"/>
    </source>
</evidence>
<keyword evidence="7 8" id="KW-0998">Cell outer membrane</keyword>
<dbReference type="Gene3D" id="2.40.170.20">
    <property type="entry name" value="TonB-dependent receptor, beta-barrel domain"/>
    <property type="match status" value="1"/>
</dbReference>
<keyword evidence="3 8" id="KW-1134">Transmembrane beta strand</keyword>
<evidence type="ECO:0000256" key="5">
    <source>
        <dbReference type="ARBA" id="ARBA00023077"/>
    </source>
</evidence>
<dbReference type="KEGG" id="bgoe:IFJ75_15820"/>
<comment type="subcellular location">
    <subcellularLocation>
        <location evidence="1 8">Cell outer membrane</location>
        <topology evidence="1 8">Multi-pass membrane protein</topology>
    </subcellularLocation>
</comment>
<dbReference type="GO" id="GO:0044718">
    <property type="term" value="P:siderophore transmembrane transport"/>
    <property type="evidence" value="ECO:0007669"/>
    <property type="project" value="TreeGrafter"/>
</dbReference>
<feature type="domain" description="TonB-dependent receptor plug" evidence="13">
    <location>
        <begin position="54"/>
        <end position="159"/>
    </location>
</feature>
<feature type="signal peptide" evidence="11">
    <location>
        <begin position="1"/>
        <end position="28"/>
    </location>
</feature>
<dbReference type="Pfam" id="PF07715">
    <property type="entry name" value="Plug"/>
    <property type="match status" value="1"/>
</dbReference>
<dbReference type="GO" id="GO:0009279">
    <property type="term" value="C:cell outer membrane"/>
    <property type="evidence" value="ECO:0007669"/>
    <property type="project" value="UniProtKB-SubCell"/>
</dbReference>
<feature type="domain" description="TonB-dependent receptor-like beta-barrel" evidence="12">
    <location>
        <begin position="244"/>
        <end position="652"/>
    </location>
</feature>
<dbReference type="GO" id="GO:0015344">
    <property type="term" value="F:siderophore uptake transmembrane transporter activity"/>
    <property type="evidence" value="ECO:0007669"/>
    <property type="project" value="TreeGrafter"/>
</dbReference>
<dbReference type="InterPro" id="IPR039426">
    <property type="entry name" value="TonB-dep_rcpt-like"/>
</dbReference>
<comment type="similarity">
    <text evidence="8 9">Belongs to the TonB-dependent receptor family.</text>
</comment>
<protein>
    <submittedName>
        <fullName evidence="14">TonB-dependent receptor</fullName>
    </submittedName>
</protein>
<evidence type="ECO:0000313" key="15">
    <source>
        <dbReference type="Proteomes" id="UP000663918"/>
    </source>
</evidence>
<gene>
    <name evidence="14" type="ORF">IFJ75_15820</name>
</gene>
<sequence length="683" mass="73016">MRKNSARSTRALLLAFTGWAALAGAASAQTAKPADQADTVDDVVVTASPYGVSQRASTIATEVLDEQALATAPAQSLGDMLAGQPGLRSTGFAPGASRPVIRGLSGPRVQVLTNGIGMIDASSVSPDHAVATDPAEANRIEVVRGPSTLMYGGSAIGGVVNILDSRIPTEVPEGGLSGVISTQASTVDDGKSIFTRLTAGTGHFAFNIDGVRRTTDDYEIPSPARSARLAAEDGEPRGPGGTQPNSYTDLKAWGLGGAYIADKGYFGVSYKDTDSEYGTVAEPTVFIQLHQTREDVRGEYNFDAGPFKTVRANYGHAEYTHTEFEGPDEPGTIFNSDGQEGRLDLVQRARPLGGGTWNGAIGVQGLSRTFEAIGEEAFVPTTDIDEAGIYTVQRLDLGQFGFEGGLRYDRHTVSAVPLGDTVELEREFDNVSASIAGFLRPAPGLFLGLSLAHNERAPSEVELFADGLHIATAAYETGDLTLDTEKVNTLEGTVHYDAGRASGDLHVYGSKYDGFIDERPTGATFTSDEGEEFPVYQFVQTDATFYGFEAEGSYDLWASGTRKLALEGSADYVHAETDLGPAARIPPWSVTGRLAWTSTPFDASVEVRHVAEQDRVADLELPTDEYILLNLAAAWRPLTDRNVTVFAEAKNLTDEEAREHVSFLKDIAPMPGRNFRIGVAYRF</sequence>
<dbReference type="EMBL" id="CP062222">
    <property type="protein sequence ID" value="QTC90689.1"/>
    <property type="molecule type" value="Genomic_DNA"/>
</dbReference>